<dbReference type="SUPFAM" id="SSF88946">
    <property type="entry name" value="Sigma2 domain of RNA polymerase sigma factors"/>
    <property type="match status" value="1"/>
</dbReference>
<evidence type="ECO:0000313" key="8">
    <source>
        <dbReference type="EMBL" id="AYG81393.1"/>
    </source>
</evidence>
<comment type="subunit">
    <text evidence="2">Interacts transiently with the RNA polymerase catalytic core formed by RpoA, RpoB, RpoC and RpoZ (2 alpha, 1 beta, 1 beta' and 1 omega subunit) to form the RNA polymerase holoenzyme that can initiate transcription.</text>
</comment>
<feature type="domain" description="RNA polymerase sigma-70 region 2" evidence="6">
    <location>
        <begin position="11"/>
        <end position="74"/>
    </location>
</feature>
<dbReference type="OrthoDB" id="3211555at2"/>
<feature type="domain" description="RNA polymerase sigma factor 70 region 4 type 2" evidence="7">
    <location>
        <begin position="117"/>
        <end position="167"/>
    </location>
</feature>
<dbReference type="KEGG" id="shun:DWB77_03539"/>
<evidence type="ECO:0000256" key="3">
    <source>
        <dbReference type="ARBA" id="ARBA00023015"/>
    </source>
</evidence>
<dbReference type="Proteomes" id="UP000271554">
    <property type="component" value="Chromosome"/>
</dbReference>
<dbReference type="SUPFAM" id="SSF88659">
    <property type="entry name" value="Sigma3 and sigma4 domains of RNA polymerase sigma factors"/>
    <property type="match status" value="1"/>
</dbReference>
<dbReference type="AlphaFoldDB" id="A0A387HGJ7"/>
<proteinExistence type="inferred from homology"/>
<dbReference type="NCBIfam" id="TIGR02937">
    <property type="entry name" value="sigma70-ECF"/>
    <property type="match status" value="1"/>
</dbReference>
<evidence type="ECO:0000256" key="1">
    <source>
        <dbReference type="ARBA" id="ARBA00010641"/>
    </source>
</evidence>
<dbReference type="InterPro" id="IPR013324">
    <property type="entry name" value="RNA_pol_sigma_r3/r4-like"/>
</dbReference>
<keyword evidence="4" id="KW-0731">Sigma factor</keyword>
<dbReference type="PANTHER" id="PTHR30173">
    <property type="entry name" value="SIGMA 19 FACTOR"/>
    <property type="match status" value="1"/>
</dbReference>
<dbReference type="Gene3D" id="3.10.450.50">
    <property type="match status" value="1"/>
</dbReference>
<dbReference type="Pfam" id="PF08281">
    <property type="entry name" value="Sigma70_r4_2"/>
    <property type="match status" value="1"/>
</dbReference>
<dbReference type="InterPro" id="IPR036388">
    <property type="entry name" value="WH-like_DNA-bd_sf"/>
</dbReference>
<keyword evidence="9" id="KW-1185">Reference proteome</keyword>
<reference evidence="8 9" key="1">
    <citation type="submission" date="2018-10" db="EMBL/GenBank/DDBJ databases">
        <title>Relationship between Morphology and Antimicrobial Activity in Streptomyces.</title>
        <authorList>
            <person name="Kang H.J."/>
            <person name="Kim S.B."/>
        </authorList>
    </citation>
    <scope>NUCLEOTIDE SEQUENCE [LARGE SCALE GENOMIC DNA]</scope>
    <source>
        <strain evidence="8 9">BH38</strain>
    </source>
</reference>
<dbReference type="Gene3D" id="1.10.1740.10">
    <property type="match status" value="1"/>
</dbReference>
<evidence type="ECO:0000256" key="2">
    <source>
        <dbReference type="ARBA" id="ARBA00011344"/>
    </source>
</evidence>
<dbReference type="InterPro" id="IPR052704">
    <property type="entry name" value="ECF_Sigma-70_Domain"/>
</dbReference>
<dbReference type="PANTHER" id="PTHR30173:SF43">
    <property type="entry name" value="ECF RNA POLYMERASE SIGMA FACTOR SIGI-RELATED"/>
    <property type="match status" value="1"/>
</dbReference>
<dbReference type="RefSeq" id="WP_120722161.1">
    <property type="nucleotide sequence ID" value="NZ_CP032698.1"/>
</dbReference>
<evidence type="ECO:0000259" key="7">
    <source>
        <dbReference type="Pfam" id="PF08281"/>
    </source>
</evidence>
<evidence type="ECO:0000256" key="5">
    <source>
        <dbReference type="ARBA" id="ARBA00023163"/>
    </source>
</evidence>
<evidence type="ECO:0000313" key="9">
    <source>
        <dbReference type="Proteomes" id="UP000271554"/>
    </source>
</evidence>
<dbReference type="GO" id="GO:0006352">
    <property type="term" value="P:DNA-templated transcription initiation"/>
    <property type="evidence" value="ECO:0007669"/>
    <property type="project" value="InterPro"/>
</dbReference>
<sequence>MVDDEYLAQRFEEHRGHLRAVAYRMLGSLSEAEDAVQEGWLRASRADSGAVDNLGGWLTTIVARICLNMLRARGTRREAALDVGEYEYVHVPDPVLGPVDGADPEQEVLLADSVGLALMVVLETLAPAERLAFVLHDMFAVPFEDIAPIVDKTPAATRQLASRARRRVQGRVPSPSPDRARQREVVEAFISAARGGDFEALLALLDPDVVLRADAGALPTTKLVRGARAVAEQANSFRKLAAFNRLVLVNGAPGILAVVGGRVVSVLAFTLGEDARITELNILADPTRLHPLNPLGLTP</sequence>
<evidence type="ECO:0000259" key="6">
    <source>
        <dbReference type="Pfam" id="PF04542"/>
    </source>
</evidence>
<keyword evidence="5" id="KW-0804">Transcription</keyword>
<dbReference type="GO" id="GO:0003677">
    <property type="term" value="F:DNA binding"/>
    <property type="evidence" value="ECO:0007669"/>
    <property type="project" value="InterPro"/>
</dbReference>
<dbReference type="InterPro" id="IPR014284">
    <property type="entry name" value="RNA_pol_sigma-70_dom"/>
</dbReference>
<dbReference type="InterPro" id="IPR007627">
    <property type="entry name" value="RNA_pol_sigma70_r2"/>
</dbReference>
<dbReference type="Gene3D" id="1.10.10.10">
    <property type="entry name" value="Winged helix-like DNA-binding domain superfamily/Winged helix DNA-binding domain"/>
    <property type="match status" value="1"/>
</dbReference>
<evidence type="ECO:0000256" key="4">
    <source>
        <dbReference type="ARBA" id="ARBA00023082"/>
    </source>
</evidence>
<keyword evidence="3" id="KW-0805">Transcription regulation</keyword>
<dbReference type="SUPFAM" id="SSF54427">
    <property type="entry name" value="NTF2-like"/>
    <property type="match status" value="1"/>
</dbReference>
<dbReference type="InterPro" id="IPR013325">
    <property type="entry name" value="RNA_pol_sigma_r2"/>
</dbReference>
<dbReference type="InterPro" id="IPR032710">
    <property type="entry name" value="NTF2-like_dom_sf"/>
</dbReference>
<dbReference type="GO" id="GO:0016987">
    <property type="term" value="F:sigma factor activity"/>
    <property type="evidence" value="ECO:0007669"/>
    <property type="project" value="UniProtKB-KW"/>
</dbReference>
<dbReference type="InterPro" id="IPR013249">
    <property type="entry name" value="RNA_pol_sigma70_r4_t2"/>
</dbReference>
<protein>
    <submittedName>
        <fullName evidence="8">Putative ECF RNA polymerase sigma factor SigI</fullName>
    </submittedName>
</protein>
<dbReference type="EMBL" id="CP032698">
    <property type="protein sequence ID" value="AYG81393.1"/>
    <property type="molecule type" value="Genomic_DNA"/>
</dbReference>
<accession>A0A387HGJ7</accession>
<dbReference type="Pfam" id="PF04542">
    <property type="entry name" value="Sigma70_r2"/>
    <property type="match status" value="1"/>
</dbReference>
<organism evidence="8 9">
    <name type="scientific">Streptomyces hundungensis</name>
    <dbReference type="NCBI Taxonomy" id="1077946"/>
    <lineage>
        <taxon>Bacteria</taxon>
        <taxon>Bacillati</taxon>
        <taxon>Actinomycetota</taxon>
        <taxon>Actinomycetes</taxon>
        <taxon>Kitasatosporales</taxon>
        <taxon>Streptomycetaceae</taxon>
        <taxon>Streptomyces</taxon>
    </lineage>
</organism>
<name>A0A387HGJ7_9ACTN</name>
<comment type="similarity">
    <text evidence="1">Belongs to the sigma-70 factor family. ECF subfamily.</text>
</comment>
<gene>
    <name evidence="8" type="primary">sigI_1</name>
    <name evidence="8" type="ORF">DWB77_03539</name>
</gene>